<comment type="caution">
    <text evidence="1">The sequence shown here is derived from an EMBL/GenBank/DDBJ whole genome shotgun (WGS) entry which is preliminary data.</text>
</comment>
<dbReference type="EMBL" id="CAVMJV010000003">
    <property type="protein sequence ID" value="CAK5018386.1"/>
    <property type="molecule type" value="Genomic_DNA"/>
</dbReference>
<accession>A0ACB0XUS5</accession>
<sequence>MPLGPNFLFFLIFFIFSNLPLPFIFAFLLFFPLHRSILPHPPSPPSLPSQLSRFSTTVPFPLIFPFFFIFLLFSLHFTPISHSSSQNRFYLFK</sequence>
<proteinExistence type="predicted"/>
<name>A0ACB0XUS5_MELEN</name>
<evidence type="ECO:0000313" key="1">
    <source>
        <dbReference type="EMBL" id="CAK5018386.1"/>
    </source>
</evidence>
<dbReference type="Proteomes" id="UP001497535">
    <property type="component" value="Unassembled WGS sequence"/>
</dbReference>
<reference evidence="1" key="1">
    <citation type="submission" date="2023-11" db="EMBL/GenBank/DDBJ databases">
        <authorList>
            <person name="Poullet M."/>
        </authorList>
    </citation>
    <scope>NUCLEOTIDE SEQUENCE</scope>
    <source>
        <strain evidence="1">E1834</strain>
    </source>
</reference>
<protein>
    <submittedName>
        <fullName evidence="1">Uncharacterized protein</fullName>
    </submittedName>
</protein>
<gene>
    <name evidence="1" type="ORF">MENTE1834_LOCUS3812</name>
</gene>
<keyword evidence="2" id="KW-1185">Reference proteome</keyword>
<evidence type="ECO:0000313" key="2">
    <source>
        <dbReference type="Proteomes" id="UP001497535"/>
    </source>
</evidence>
<organism evidence="1 2">
    <name type="scientific">Meloidogyne enterolobii</name>
    <name type="common">Root-knot nematode worm</name>
    <name type="synonym">Meloidogyne mayaguensis</name>
    <dbReference type="NCBI Taxonomy" id="390850"/>
    <lineage>
        <taxon>Eukaryota</taxon>
        <taxon>Metazoa</taxon>
        <taxon>Ecdysozoa</taxon>
        <taxon>Nematoda</taxon>
        <taxon>Chromadorea</taxon>
        <taxon>Rhabditida</taxon>
        <taxon>Tylenchina</taxon>
        <taxon>Tylenchomorpha</taxon>
        <taxon>Tylenchoidea</taxon>
        <taxon>Meloidogynidae</taxon>
        <taxon>Meloidogyninae</taxon>
        <taxon>Meloidogyne</taxon>
    </lineage>
</organism>